<name>A0A919L2Q8_9ACTN</name>
<keyword evidence="3" id="KW-1185">Reference proteome</keyword>
<dbReference type="GO" id="GO:0046503">
    <property type="term" value="P:glycerolipid catabolic process"/>
    <property type="evidence" value="ECO:0007669"/>
    <property type="project" value="TreeGrafter"/>
</dbReference>
<dbReference type="Proteomes" id="UP000617734">
    <property type="component" value="Unassembled WGS sequence"/>
</dbReference>
<comment type="caution">
    <text evidence="2">The sequence shown here is derived from an EMBL/GenBank/DDBJ whole genome shotgun (WGS) entry which is preliminary data.</text>
</comment>
<feature type="domain" description="AB hydrolase-1" evidence="1">
    <location>
        <begin position="26"/>
        <end position="135"/>
    </location>
</feature>
<proteinExistence type="predicted"/>
<organism evidence="2 3">
    <name type="scientific">Kitasatospora indigofera</name>
    <dbReference type="NCBI Taxonomy" id="67307"/>
    <lineage>
        <taxon>Bacteria</taxon>
        <taxon>Bacillati</taxon>
        <taxon>Actinomycetota</taxon>
        <taxon>Actinomycetes</taxon>
        <taxon>Kitasatosporales</taxon>
        <taxon>Streptomycetaceae</taxon>
        <taxon>Kitasatospora</taxon>
    </lineage>
</organism>
<evidence type="ECO:0000313" key="3">
    <source>
        <dbReference type="Proteomes" id="UP000617734"/>
    </source>
</evidence>
<dbReference type="SUPFAM" id="SSF53474">
    <property type="entry name" value="alpha/beta-Hydrolases"/>
    <property type="match status" value="1"/>
</dbReference>
<dbReference type="InterPro" id="IPR050471">
    <property type="entry name" value="AB_hydrolase"/>
</dbReference>
<accession>A0A919L2Q8</accession>
<dbReference type="Pfam" id="PF00561">
    <property type="entry name" value="Abhydrolase_1"/>
    <property type="match status" value="1"/>
</dbReference>
<reference evidence="2" key="1">
    <citation type="journal article" date="2014" name="Int. J. Syst. Evol. Microbiol.">
        <title>Complete genome sequence of Corynebacterium casei LMG S-19264T (=DSM 44701T), isolated from a smear-ripened cheese.</title>
        <authorList>
            <consortium name="US DOE Joint Genome Institute (JGI-PGF)"/>
            <person name="Walter F."/>
            <person name="Albersmeier A."/>
            <person name="Kalinowski J."/>
            <person name="Ruckert C."/>
        </authorList>
    </citation>
    <scope>NUCLEOTIDE SEQUENCE</scope>
    <source>
        <strain evidence="2">JCM 4646</strain>
    </source>
</reference>
<evidence type="ECO:0000313" key="2">
    <source>
        <dbReference type="EMBL" id="GHH81732.1"/>
    </source>
</evidence>
<dbReference type="InterPro" id="IPR029058">
    <property type="entry name" value="AB_hydrolase_fold"/>
</dbReference>
<evidence type="ECO:0000259" key="1">
    <source>
        <dbReference type="Pfam" id="PF00561"/>
    </source>
</evidence>
<keyword evidence="2" id="KW-0378">Hydrolase</keyword>
<dbReference type="GO" id="GO:0004806">
    <property type="term" value="F:triacylglycerol lipase activity"/>
    <property type="evidence" value="ECO:0007669"/>
    <property type="project" value="TreeGrafter"/>
</dbReference>
<dbReference type="PANTHER" id="PTHR43433">
    <property type="entry name" value="HYDROLASE, ALPHA/BETA FOLD FAMILY PROTEIN"/>
    <property type="match status" value="1"/>
</dbReference>
<dbReference type="Gene3D" id="3.40.50.1820">
    <property type="entry name" value="alpha/beta hydrolase"/>
    <property type="match status" value="1"/>
</dbReference>
<dbReference type="InterPro" id="IPR000073">
    <property type="entry name" value="AB_hydrolase_1"/>
</dbReference>
<dbReference type="RefSeq" id="WP_190214495.1">
    <property type="nucleotide sequence ID" value="NZ_BNBO01000054.1"/>
</dbReference>
<dbReference type="GeneID" id="95356788"/>
<sequence>MTTAVRNALPVPGATLHYELRGTGPLLLIAQSGEGDADRTEALVGHLADRWTVATYDRRGLSRSTRHDPEQPVTPQIHAEDLHHLLAALTDRPARLLGCSLGALYGLHLAAAHPGQVHTLVAHDPATPGLLPAADRAGIRRTLDGIVRTHRDEGWAPAMRRIAAAVAIDPSAMDAEPGFTMPPATAQRIANIEFFLAHDLPELRDSTLCAADLAAPATRQVRIVPAAGRTSGQAWNYRCAEELATLLDTDIVEFPGGHNGNTTHPRAFAARLHEVLDASL</sequence>
<protein>
    <submittedName>
        <fullName evidence="2">Hydrolase YraK</fullName>
    </submittedName>
</protein>
<dbReference type="PANTHER" id="PTHR43433:SF5">
    <property type="entry name" value="AB HYDROLASE-1 DOMAIN-CONTAINING PROTEIN"/>
    <property type="match status" value="1"/>
</dbReference>
<reference evidence="2" key="2">
    <citation type="submission" date="2020-09" db="EMBL/GenBank/DDBJ databases">
        <authorList>
            <person name="Sun Q."/>
            <person name="Ohkuma M."/>
        </authorList>
    </citation>
    <scope>NUCLEOTIDE SEQUENCE</scope>
    <source>
        <strain evidence="2">JCM 4646</strain>
    </source>
</reference>
<dbReference type="AlphaFoldDB" id="A0A919L2Q8"/>
<gene>
    <name evidence="2" type="primary">yraK</name>
    <name evidence="2" type="ORF">GCM10018781_64990</name>
</gene>
<dbReference type="EMBL" id="BNBO01000054">
    <property type="protein sequence ID" value="GHH81732.1"/>
    <property type="molecule type" value="Genomic_DNA"/>
</dbReference>